<dbReference type="EMBL" id="PSQE01000003">
    <property type="protein sequence ID" value="RHN71383.1"/>
    <property type="molecule type" value="Genomic_DNA"/>
</dbReference>
<accession>G7J8J4</accession>
<dbReference type="EnsemblPlants" id="AES74303">
    <property type="protein sequence ID" value="AES74303"/>
    <property type="gene ID" value="MTR_3g117980"/>
</dbReference>
<keyword evidence="6" id="KW-1185">Reference proteome</keyword>
<dbReference type="Proteomes" id="UP000002051">
    <property type="component" value="Chromosome 3"/>
</dbReference>
<dbReference type="NCBIfam" id="TIGR00756">
    <property type="entry name" value="PPR"/>
    <property type="match status" value="1"/>
</dbReference>
<evidence type="ECO:0000256" key="1">
    <source>
        <dbReference type="ARBA" id="ARBA00022737"/>
    </source>
</evidence>
<gene>
    <name evidence="3" type="ordered locus">MTR_3g117980</name>
    <name evidence="4" type="ORF">MtrunA17_Chr3g0145651</name>
</gene>
<dbReference type="PaxDb" id="3880-AES74303"/>
<protein>
    <submittedName>
        <fullName evidence="3">PPR repeat protein</fullName>
    </submittedName>
    <submittedName>
        <fullName evidence="4">Putative pentatricopeptide</fullName>
    </submittedName>
</protein>
<keyword evidence="1" id="KW-0677">Repeat</keyword>
<dbReference type="Gramene" id="rna20061">
    <property type="protein sequence ID" value="RHN71383.1"/>
    <property type="gene ID" value="gene20061"/>
</dbReference>
<evidence type="ECO:0000313" key="3">
    <source>
        <dbReference type="EMBL" id="AES74303.1"/>
    </source>
</evidence>
<dbReference type="HOGENOM" id="CLU_187133_0_0_1"/>
<feature type="repeat" description="PPR" evidence="2">
    <location>
        <begin position="9"/>
        <end position="43"/>
    </location>
</feature>
<evidence type="ECO:0000313" key="6">
    <source>
        <dbReference type="Proteomes" id="UP000002051"/>
    </source>
</evidence>
<reference evidence="3 6" key="1">
    <citation type="journal article" date="2011" name="Nature">
        <title>The Medicago genome provides insight into the evolution of rhizobial symbioses.</title>
        <authorList>
            <person name="Young N.D."/>
            <person name="Debelle F."/>
            <person name="Oldroyd G.E."/>
            <person name="Geurts R."/>
            <person name="Cannon S.B."/>
            <person name="Udvardi M.K."/>
            <person name="Benedito V.A."/>
            <person name="Mayer K.F."/>
            <person name="Gouzy J."/>
            <person name="Schoof H."/>
            <person name="Van de Peer Y."/>
            <person name="Proost S."/>
            <person name="Cook D.R."/>
            <person name="Meyers B.C."/>
            <person name="Spannagl M."/>
            <person name="Cheung F."/>
            <person name="De Mita S."/>
            <person name="Krishnakumar V."/>
            <person name="Gundlach H."/>
            <person name="Zhou S."/>
            <person name="Mudge J."/>
            <person name="Bharti A.K."/>
            <person name="Murray J.D."/>
            <person name="Naoumkina M.A."/>
            <person name="Rosen B."/>
            <person name="Silverstein K.A."/>
            <person name="Tang H."/>
            <person name="Rombauts S."/>
            <person name="Zhao P.X."/>
            <person name="Zhou P."/>
            <person name="Barbe V."/>
            <person name="Bardou P."/>
            <person name="Bechner M."/>
            <person name="Bellec A."/>
            <person name="Berger A."/>
            <person name="Berges H."/>
            <person name="Bidwell S."/>
            <person name="Bisseling T."/>
            <person name="Choisne N."/>
            <person name="Couloux A."/>
            <person name="Denny R."/>
            <person name="Deshpande S."/>
            <person name="Dai X."/>
            <person name="Doyle J.J."/>
            <person name="Dudez A.M."/>
            <person name="Farmer A.D."/>
            <person name="Fouteau S."/>
            <person name="Franken C."/>
            <person name="Gibelin C."/>
            <person name="Gish J."/>
            <person name="Goldstein S."/>
            <person name="Gonzalez A.J."/>
            <person name="Green P.J."/>
            <person name="Hallab A."/>
            <person name="Hartog M."/>
            <person name="Hua A."/>
            <person name="Humphray S.J."/>
            <person name="Jeong D.H."/>
            <person name="Jing Y."/>
            <person name="Jocker A."/>
            <person name="Kenton S.M."/>
            <person name="Kim D.J."/>
            <person name="Klee K."/>
            <person name="Lai H."/>
            <person name="Lang C."/>
            <person name="Lin S."/>
            <person name="Macmil S.L."/>
            <person name="Magdelenat G."/>
            <person name="Matthews L."/>
            <person name="McCorrison J."/>
            <person name="Monaghan E.L."/>
            <person name="Mun J.H."/>
            <person name="Najar F.Z."/>
            <person name="Nicholson C."/>
            <person name="Noirot C."/>
            <person name="O'Bleness M."/>
            <person name="Paule C.R."/>
            <person name="Poulain J."/>
            <person name="Prion F."/>
            <person name="Qin B."/>
            <person name="Qu C."/>
            <person name="Retzel E.F."/>
            <person name="Riddle C."/>
            <person name="Sallet E."/>
            <person name="Samain S."/>
            <person name="Samson N."/>
            <person name="Sanders I."/>
            <person name="Saurat O."/>
            <person name="Scarpelli C."/>
            <person name="Schiex T."/>
            <person name="Segurens B."/>
            <person name="Severin A.J."/>
            <person name="Sherrier D.J."/>
            <person name="Shi R."/>
            <person name="Sims S."/>
            <person name="Singer S.R."/>
            <person name="Sinharoy S."/>
            <person name="Sterck L."/>
            <person name="Viollet A."/>
            <person name="Wang B.B."/>
            <person name="Wang K."/>
            <person name="Wang M."/>
            <person name="Wang X."/>
            <person name="Warfsmann J."/>
            <person name="Weissenbach J."/>
            <person name="White D.D."/>
            <person name="White J.D."/>
            <person name="Wiley G.B."/>
            <person name="Wincker P."/>
            <person name="Xing Y."/>
            <person name="Yang L."/>
            <person name="Yao Z."/>
            <person name="Ying F."/>
            <person name="Zhai J."/>
            <person name="Zhou L."/>
            <person name="Zuber A."/>
            <person name="Denarie J."/>
            <person name="Dixon R.A."/>
            <person name="May G.D."/>
            <person name="Schwartz D.C."/>
            <person name="Rogers J."/>
            <person name="Quetier F."/>
            <person name="Town C.D."/>
            <person name="Roe B.A."/>
        </authorList>
    </citation>
    <scope>NUCLEOTIDE SEQUENCE [LARGE SCALE GENOMIC DNA]</scope>
    <source>
        <strain evidence="3">A17</strain>
        <strain evidence="5 6">cv. Jemalong A17</strain>
    </source>
</reference>
<name>G7J8J4_MEDTR</name>
<evidence type="ECO:0000256" key="2">
    <source>
        <dbReference type="PROSITE-ProRule" id="PRU00708"/>
    </source>
</evidence>
<dbReference type="InterPro" id="IPR011990">
    <property type="entry name" value="TPR-like_helical_dom_sf"/>
</dbReference>
<dbReference type="InterPro" id="IPR002885">
    <property type="entry name" value="PPR_rpt"/>
</dbReference>
<dbReference type="AlphaFoldDB" id="G7J8J4"/>
<dbReference type="Gene3D" id="1.25.40.10">
    <property type="entry name" value="Tetratricopeptide repeat domain"/>
    <property type="match status" value="1"/>
</dbReference>
<dbReference type="Pfam" id="PF13041">
    <property type="entry name" value="PPR_2"/>
    <property type="match status" value="1"/>
</dbReference>
<dbReference type="Proteomes" id="UP000265566">
    <property type="component" value="Chromosome 3"/>
</dbReference>
<reference evidence="3 6" key="2">
    <citation type="journal article" date="2014" name="BMC Genomics">
        <title>An improved genome release (version Mt4.0) for the model legume Medicago truncatula.</title>
        <authorList>
            <person name="Tang H."/>
            <person name="Krishnakumar V."/>
            <person name="Bidwell S."/>
            <person name="Rosen B."/>
            <person name="Chan A."/>
            <person name="Zhou S."/>
            <person name="Gentzbittel L."/>
            <person name="Childs K.L."/>
            <person name="Yandell M."/>
            <person name="Gundlach H."/>
            <person name="Mayer K.F."/>
            <person name="Schwartz D.C."/>
            <person name="Town C.D."/>
        </authorList>
    </citation>
    <scope>GENOME REANNOTATION</scope>
    <source>
        <strain evidence="5 6">cv. Jemalong A17</strain>
    </source>
</reference>
<evidence type="ECO:0000313" key="5">
    <source>
        <dbReference type="EnsemblPlants" id="AES74303"/>
    </source>
</evidence>
<evidence type="ECO:0000313" key="4">
    <source>
        <dbReference type="EMBL" id="RHN71383.1"/>
    </source>
</evidence>
<proteinExistence type="predicted"/>
<organism evidence="3 6">
    <name type="scientific">Medicago truncatula</name>
    <name type="common">Barrel medic</name>
    <name type="synonym">Medicago tribuloides</name>
    <dbReference type="NCBI Taxonomy" id="3880"/>
    <lineage>
        <taxon>Eukaryota</taxon>
        <taxon>Viridiplantae</taxon>
        <taxon>Streptophyta</taxon>
        <taxon>Embryophyta</taxon>
        <taxon>Tracheophyta</taxon>
        <taxon>Spermatophyta</taxon>
        <taxon>Magnoliopsida</taxon>
        <taxon>eudicotyledons</taxon>
        <taxon>Gunneridae</taxon>
        <taxon>Pentapetalae</taxon>
        <taxon>rosids</taxon>
        <taxon>fabids</taxon>
        <taxon>Fabales</taxon>
        <taxon>Fabaceae</taxon>
        <taxon>Papilionoideae</taxon>
        <taxon>50 kb inversion clade</taxon>
        <taxon>NPAAA clade</taxon>
        <taxon>Hologalegina</taxon>
        <taxon>IRL clade</taxon>
        <taxon>Trifolieae</taxon>
        <taxon>Medicago</taxon>
    </lineage>
</organism>
<sequence>MITRDRKPNSVSYYRLISGFCREGNLEEAKGLFADMKKREFRVDSALEIASGKVDDADELIEEIKEVSDELLKGKKNYEDDEGYMKMTKMVV</sequence>
<reference evidence="5" key="3">
    <citation type="submission" date="2015-04" db="UniProtKB">
        <authorList>
            <consortium name="EnsemblPlants"/>
        </authorList>
    </citation>
    <scope>IDENTIFICATION</scope>
    <source>
        <strain evidence="5">cv. Jemalong A17</strain>
    </source>
</reference>
<dbReference type="EMBL" id="CM001219">
    <property type="protein sequence ID" value="AES74303.1"/>
    <property type="molecule type" value="Genomic_DNA"/>
</dbReference>
<dbReference type="PROSITE" id="PS51375">
    <property type="entry name" value="PPR"/>
    <property type="match status" value="1"/>
</dbReference>
<reference evidence="4" key="4">
    <citation type="journal article" date="2018" name="Nat. Plants">
        <title>Whole-genome landscape of Medicago truncatula symbiotic genes.</title>
        <authorList>
            <person name="Pecrix Y."/>
            <person name="Gamas P."/>
            <person name="Carrere S."/>
        </authorList>
    </citation>
    <scope>NUCLEOTIDE SEQUENCE</scope>
    <source>
        <tissue evidence="4">Leaves</tissue>
    </source>
</reference>